<name>A0A4Z0NP13_9HYPH</name>
<dbReference type="InterPro" id="IPR018060">
    <property type="entry name" value="HTH_AraC"/>
</dbReference>
<evidence type="ECO:0000256" key="1">
    <source>
        <dbReference type="ARBA" id="ARBA00023015"/>
    </source>
</evidence>
<evidence type="ECO:0000259" key="5">
    <source>
        <dbReference type="PROSITE" id="PS01124"/>
    </source>
</evidence>
<evidence type="ECO:0000313" key="7">
    <source>
        <dbReference type="Proteomes" id="UP000297535"/>
    </source>
</evidence>
<dbReference type="GO" id="GO:0003700">
    <property type="term" value="F:DNA-binding transcription factor activity"/>
    <property type="evidence" value="ECO:0007669"/>
    <property type="project" value="InterPro"/>
</dbReference>
<keyword evidence="1" id="KW-0805">Transcription regulation</keyword>
<evidence type="ECO:0000256" key="2">
    <source>
        <dbReference type="ARBA" id="ARBA00023125"/>
    </source>
</evidence>
<dbReference type="InterPro" id="IPR035418">
    <property type="entry name" value="AraC-bd_2"/>
</dbReference>
<keyword evidence="7" id="KW-1185">Reference proteome</keyword>
<feature type="domain" description="HTH araC/xylS-type" evidence="5">
    <location>
        <begin position="336"/>
        <end position="436"/>
    </location>
</feature>
<evidence type="ECO:0000256" key="3">
    <source>
        <dbReference type="ARBA" id="ARBA00023163"/>
    </source>
</evidence>
<gene>
    <name evidence="6" type="ORF">EU555_14590</name>
</gene>
<reference evidence="6 7" key="1">
    <citation type="submission" date="2019-04" db="EMBL/GenBank/DDBJ databases">
        <authorList>
            <person name="Feng G."/>
            <person name="Zhu H."/>
        </authorList>
    </citation>
    <scope>NUCLEOTIDE SEQUENCE [LARGE SCALE GENOMIC DNA]</scope>
    <source>
        <strain evidence="6 7">6HR-1</strain>
    </source>
</reference>
<dbReference type="Pfam" id="PF14525">
    <property type="entry name" value="AraC_binding_2"/>
    <property type="match status" value="1"/>
</dbReference>
<keyword evidence="2" id="KW-0238">DNA-binding</keyword>
<dbReference type="InterPro" id="IPR009057">
    <property type="entry name" value="Homeodomain-like_sf"/>
</dbReference>
<dbReference type="EMBL" id="SRLB01000010">
    <property type="protein sequence ID" value="TGD98570.1"/>
    <property type="molecule type" value="Genomic_DNA"/>
</dbReference>
<organism evidence="6 7">
    <name type="scientific">Methylobacterium nonmethylotrophicum</name>
    <dbReference type="NCBI Taxonomy" id="1141884"/>
    <lineage>
        <taxon>Bacteria</taxon>
        <taxon>Pseudomonadati</taxon>
        <taxon>Pseudomonadota</taxon>
        <taxon>Alphaproteobacteria</taxon>
        <taxon>Hyphomicrobiales</taxon>
        <taxon>Methylobacteriaceae</taxon>
        <taxon>Methylobacterium</taxon>
    </lineage>
</organism>
<dbReference type="AlphaFoldDB" id="A0A4Z0NP13"/>
<accession>A0A4Z0NP13</accession>
<comment type="caution">
    <text evidence="6">The sequence shown here is derived from an EMBL/GenBank/DDBJ whole genome shotgun (WGS) entry which is preliminary data.</text>
</comment>
<proteinExistence type="predicted"/>
<dbReference type="SMART" id="SM00342">
    <property type="entry name" value="HTH_ARAC"/>
    <property type="match status" value="1"/>
</dbReference>
<dbReference type="PANTHER" id="PTHR46796:SF6">
    <property type="entry name" value="ARAC SUBFAMILY"/>
    <property type="match status" value="1"/>
</dbReference>
<dbReference type="SUPFAM" id="SSF46689">
    <property type="entry name" value="Homeodomain-like"/>
    <property type="match status" value="1"/>
</dbReference>
<feature type="region of interest" description="Disordered" evidence="4">
    <location>
        <begin position="1"/>
        <end position="68"/>
    </location>
</feature>
<dbReference type="InterPro" id="IPR050204">
    <property type="entry name" value="AraC_XylS_family_regulators"/>
</dbReference>
<dbReference type="GO" id="GO:0043565">
    <property type="term" value="F:sequence-specific DNA binding"/>
    <property type="evidence" value="ECO:0007669"/>
    <property type="project" value="InterPro"/>
</dbReference>
<evidence type="ECO:0000256" key="4">
    <source>
        <dbReference type="SAM" id="MobiDB-lite"/>
    </source>
</evidence>
<sequence>MPEDVPGGAVDACAGRRDPGRQNLRCAHEPCSPSGPGDRGARNGSVRAPSPGVSGIGRGSAIRSRRSLSGLRENARAFPLRHLCGRLRPGQNRPSAWTSDGPVDDASSPATDASRPLARYTRVATREVDEARERIGRIFCPHRLVPVGPGAAAVFDAHHHTAAFGALTLNYVAYGARVEIDPGCLDRFALLQIPLAGAALVEHGRHAAIADAGRATLLSPSLPTRMVWEGSCAKLILLVPRDVLDEHLVRVLDRVPRALGFDPAIDLAHPRGAAIAAQARLLLHLAEGRGRNEAGDGPLERELASALVTLLVGHMLERGDAPEALVQRGAAPAHVRRAEEYVRAHLDAALTLPHLAARAGSSVRSLQEGFRRFRGSTISDFILAQRLDRWRGLILGAGPEAKVGDLALAVGLNHLGRAAAAYRERFGEAPSRTLRRCRR</sequence>
<dbReference type="Pfam" id="PF12833">
    <property type="entry name" value="HTH_18"/>
    <property type="match status" value="1"/>
</dbReference>
<dbReference type="OrthoDB" id="7285481at2"/>
<feature type="compositionally biased region" description="Low complexity" evidence="4">
    <location>
        <begin position="59"/>
        <end position="68"/>
    </location>
</feature>
<feature type="region of interest" description="Disordered" evidence="4">
    <location>
        <begin position="85"/>
        <end position="118"/>
    </location>
</feature>
<evidence type="ECO:0000313" key="6">
    <source>
        <dbReference type="EMBL" id="TGD98570.1"/>
    </source>
</evidence>
<keyword evidence="3" id="KW-0804">Transcription</keyword>
<protein>
    <submittedName>
        <fullName evidence="6">AraC family transcriptional regulator</fullName>
    </submittedName>
</protein>
<dbReference type="PROSITE" id="PS01124">
    <property type="entry name" value="HTH_ARAC_FAMILY_2"/>
    <property type="match status" value="1"/>
</dbReference>
<dbReference type="Gene3D" id="1.10.10.60">
    <property type="entry name" value="Homeodomain-like"/>
    <property type="match status" value="1"/>
</dbReference>
<dbReference type="Proteomes" id="UP000297535">
    <property type="component" value="Unassembled WGS sequence"/>
</dbReference>
<dbReference type="PANTHER" id="PTHR46796">
    <property type="entry name" value="HTH-TYPE TRANSCRIPTIONAL ACTIVATOR RHAS-RELATED"/>
    <property type="match status" value="1"/>
</dbReference>